<feature type="chain" id="PRO_5047373543" description="AMIN-like domain-containing protein" evidence="1">
    <location>
        <begin position="22"/>
        <end position="211"/>
    </location>
</feature>
<dbReference type="Proteomes" id="UP001160334">
    <property type="component" value="Unassembled WGS sequence"/>
</dbReference>
<keyword evidence="1" id="KW-0732">Signal</keyword>
<feature type="domain" description="AMIN-like" evidence="2">
    <location>
        <begin position="85"/>
        <end position="210"/>
    </location>
</feature>
<dbReference type="EMBL" id="JARXVC010000016">
    <property type="protein sequence ID" value="MDH6283816.1"/>
    <property type="molecule type" value="Genomic_DNA"/>
</dbReference>
<evidence type="ECO:0000259" key="2">
    <source>
        <dbReference type="Pfam" id="PF24837"/>
    </source>
</evidence>
<evidence type="ECO:0000313" key="4">
    <source>
        <dbReference type="Proteomes" id="UP001160334"/>
    </source>
</evidence>
<evidence type="ECO:0000313" key="3">
    <source>
        <dbReference type="EMBL" id="MDH6283816.1"/>
    </source>
</evidence>
<dbReference type="InterPro" id="IPR056303">
    <property type="entry name" value="AMIN-like"/>
</dbReference>
<reference evidence="3 4" key="1">
    <citation type="submission" date="2023-04" db="EMBL/GenBank/DDBJ databases">
        <title>Forest soil microbial communities from Buena Vista Peninsula, Colon Province, Panama.</title>
        <authorList>
            <person name="Bouskill N."/>
        </authorList>
    </citation>
    <scope>NUCLEOTIDE SEQUENCE [LARGE SCALE GENOMIC DNA]</scope>
    <source>
        <strain evidence="3 4">CFH S0262</strain>
    </source>
</reference>
<sequence length="211" mass="21674">MSTVRSVVISVVAASSVIVMAGCGGDTSAPQSDSRTIARAVPTPADVTGRMQVGPTPPPPSTLRPVPAEELSPLDGVVAPTIAVDDVRIEVDADTGAARVVYRFTGAGVPFWKVGYVAEAVPHGGGPSLIVAGQAIMQIDIMGTAKPARELYSAATPLAGPEGSGVIQLFLLPDTRDTNGVTQSFVGLRGGPRPFEVVAVEDPPQLIVEIR</sequence>
<feature type="signal peptide" evidence="1">
    <location>
        <begin position="1"/>
        <end position="21"/>
    </location>
</feature>
<name>A0ABT6MHK9_9NOCA</name>
<dbReference type="PROSITE" id="PS51257">
    <property type="entry name" value="PROKAR_LIPOPROTEIN"/>
    <property type="match status" value="1"/>
</dbReference>
<organism evidence="3 4">
    <name type="scientific">Prescottella agglutinans</name>
    <dbReference type="NCBI Taxonomy" id="1644129"/>
    <lineage>
        <taxon>Bacteria</taxon>
        <taxon>Bacillati</taxon>
        <taxon>Actinomycetota</taxon>
        <taxon>Actinomycetes</taxon>
        <taxon>Mycobacteriales</taxon>
        <taxon>Nocardiaceae</taxon>
        <taxon>Prescottella</taxon>
    </lineage>
</organism>
<proteinExistence type="predicted"/>
<gene>
    <name evidence="3" type="ORF">M2280_005067</name>
</gene>
<comment type="caution">
    <text evidence="3">The sequence shown here is derived from an EMBL/GenBank/DDBJ whole genome shotgun (WGS) entry which is preliminary data.</text>
</comment>
<protein>
    <recommendedName>
        <fullName evidence="2">AMIN-like domain-containing protein</fullName>
    </recommendedName>
</protein>
<keyword evidence="4" id="KW-1185">Reference proteome</keyword>
<evidence type="ECO:0000256" key="1">
    <source>
        <dbReference type="SAM" id="SignalP"/>
    </source>
</evidence>
<accession>A0ABT6MHK9</accession>
<dbReference type="Pfam" id="PF24837">
    <property type="entry name" value="AMIN-like"/>
    <property type="match status" value="1"/>
</dbReference>